<dbReference type="OrthoDB" id="9798761at2"/>
<dbReference type="PANTHER" id="PTHR35149">
    <property type="entry name" value="SLL5132 PROTEIN"/>
    <property type="match status" value="1"/>
</dbReference>
<dbReference type="EMBL" id="JXQK01000090">
    <property type="protein sequence ID" value="KIP59859.1"/>
    <property type="molecule type" value="Genomic_DNA"/>
</dbReference>
<dbReference type="STRING" id="1602171.ST44_12820"/>
<reference evidence="2 3" key="1">
    <citation type="submission" date="2015-01" db="EMBL/GenBank/DDBJ databases">
        <title>Comparative genomics of non-oral Prevotella species.</title>
        <authorList>
            <person name="Accetto T."/>
            <person name="Nograsek B."/>
            <person name="Avgustin G."/>
        </authorList>
    </citation>
    <scope>NUCLEOTIDE SEQUENCE [LARGE SCALE GENOMIC DNA]</scope>
    <source>
        <strain evidence="2 3">P5-119</strain>
    </source>
</reference>
<organism evidence="2 3">
    <name type="scientific">Prevotella pectinovora</name>
    <dbReference type="NCBI Taxonomy" id="1602169"/>
    <lineage>
        <taxon>Bacteria</taxon>
        <taxon>Pseudomonadati</taxon>
        <taxon>Bacteroidota</taxon>
        <taxon>Bacteroidia</taxon>
        <taxon>Bacteroidales</taxon>
        <taxon>Prevotellaceae</taxon>
        <taxon>Prevotella</taxon>
    </lineage>
</organism>
<dbReference type="PANTHER" id="PTHR35149:SF1">
    <property type="entry name" value="DUF5655 DOMAIN-CONTAINING PROTEIN"/>
    <property type="match status" value="1"/>
</dbReference>
<dbReference type="Proteomes" id="UP000032046">
    <property type="component" value="Unassembled WGS sequence"/>
</dbReference>
<name>A0A0D0IR06_9BACT</name>
<evidence type="ECO:0000313" key="3">
    <source>
        <dbReference type="Proteomes" id="UP000032046"/>
    </source>
</evidence>
<dbReference type="RefSeq" id="WP_042520266.1">
    <property type="nucleotide sequence ID" value="NZ_JXQI01000047.1"/>
</dbReference>
<feature type="domain" description="GmrSD restriction endonucleases N-terminal" evidence="1">
    <location>
        <begin position="65"/>
        <end position="299"/>
    </location>
</feature>
<comment type="caution">
    <text evidence="2">The sequence shown here is derived from an EMBL/GenBank/DDBJ whole genome shotgun (WGS) entry which is preliminary data.</text>
</comment>
<evidence type="ECO:0000259" key="1">
    <source>
        <dbReference type="Pfam" id="PF03235"/>
    </source>
</evidence>
<dbReference type="CDD" id="cd16387">
    <property type="entry name" value="ParB_N_Srx"/>
    <property type="match status" value="1"/>
</dbReference>
<evidence type="ECO:0000313" key="2">
    <source>
        <dbReference type="EMBL" id="KIP59859.1"/>
    </source>
</evidence>
<protein>
    <submittedName>
        <fullName evidence="2">Contig90, whole genome shotgun sequence</fullName>
    </submittedName>
</protein>
<dbReference type="AlphaFoldDB" id="A0A0D0IR06"/>
<accession>A0A0D0IR06</accession>
<dbReference type="Pfam" id="PF03235">
    <property type="entry name" value="GmrSD_N"/>
    <property type="match status" value="1"/>
</dbReference>
<dbReference type="InterPro" id="IPR004919">
    <property type="entry name" value="GmrSD_N"/>
</dbReference>
<proteinExistence type="predicted"/>
<keyword evidence="3" id="KW-1185">Reference proteome</keyword>
<gene>
    <name evidence="2" type="ORF">ST44_12820</name>
</gene>
<sequence length="760" mass="90151">MENHWFQTVAADCGYELEDHHYALAGAEVCAWIEREILQNIKLITDSAQFINNKCMKLIRKSLDQLIKEKYDFFIPDYQRGYKWTRTEVLKLLNDIWDFKLNHSDDDDSDSDFYCLQPVVVKPKDGKYYVIDGQQRLTTLLIIQQAIKDYGVAKLHYNVLANHPELASELMPTLTDATYTIEYQTRNKSSVWLESRCNEDEMQKNSDYFHIFRAYNATLDFLKWIDADTPDDYTLDNLSCPESKKRINAVTEFETCIRSKCHVIWYELDTENENDHEIFDRLNTGKIPLTNAELIKAMLLQEGNFPSLSDDVKIKSEDYRTNLARQWDEIERKLQDPFFWDFIYDNNVGMSYETRIEYLFDLLANKEKSNSDRYYFTFEFYDSLFQNNKENGDDAIEFVNKEWKRVRELIQTMQDWYDNKTYYHYIGYLISQGHSVNEIKNIQFPQDKDGKALPVPKKAEFIKKLEELIRKQTSSYESKHLMKSQKGLTPTLLLFNVLTVLDNSEKSDRFPFHYYKHTPWNEEHVAPNTPFDPNKKSRCFQFAAQMLEYYTDISYFEVIEDLTATNIKIPKNERKSNEQLVSEAIDIVKPKYEEYISQMEDSSICKALFKIFLARGKEQEELSQYVFSQIVDSMNIKDSTLNEEDDRRDFIWNQVLLDEGTNKSYGNAIFPYKRMRVIKNITRGVFVPIGTYNVFVKAYSHRMTNMLEWDENDALRYLAEIFNTLNRSGRKFLNKELLIQNNLPEYVKCNELLKLIRHEQ</sequence>